<reference evidence="5" key="1">
    <citation type="journal article" date="2021" name="PeerJ">
        <title>Extensive microbial diversity within the chicken gut microbiome revealed by metagenomics and culture.</title>
        <authorList>
            <person name="Gilroy R."/>
            <person name="Ravi A."/>
            <person name="Getino M."/>
            <person name="Pursley I."/>
            <person name="Horton D.L."/>
            <person name="Alikhan N.F."/>
            <person name="Baker D."/>
            <person name="Gharbi K."/>
            <person name="Hall N."/>
            <person name="Watson M."/>
            <person name="Adriaenssens E.M."/>
            <person name="Foster-Nyarko E."/>
            <person name="Jarju S."/>
            <person name="Secka A."/>
            <person name="Antonio M."/>
            <person name="Oren A."/>
            <person name="Chaudhuri R.R."/>
            <person name="La Ragione R."/>
            <person name="Hildebrand F."/>
            <person name="Pallen M.J."/>
        </authorList>
    </citation>
    <scope>NUCLEOTIDE SEQUENCE</scope>
    <source>
        <strain evidence="5">CHK179-28034</strain>
    </source>
</reference>
<gene>
    <name evidence="5" type="ORF">H9968_05345</name>
</gene>
<dbReference type="GO" id="GO:0043565">
    <property type="term" value="F:sequence-specific DNA binding"/>
    <property type="evidence" value="ECO:0007669"/>
    <property type="project" value="InterPro"/>
</dbReference>
<dbReference type="PROSITE" id="PS00041">
    <property type="entry name" value="HTH_ARAC_FAMILY_1"/>
    <property type="match status" value="1"/>
</dbReference>
<evidence type="ECO:0000256" key="1">
    <source>
        <dbReference type="ARBA" id="ARBA00023015"/>
    </source>
</evidence>
<dbReference type="GO" id="GO:0003700">
    <property type="term" value="F:DNA-binding transcription factor activity"/>
    <property type="evidence" value="ECO:0007669"/>
    <property type="project" value="InterPro"/>
</dbReference>
<evidence type="ECO:0000256" key="2">
    <source>
        <dbReference type="ARBA" id="ARBA00023125"/>
    </source>
</evidence>
<dbReference type="EMBL" id="DXBR01000049">
    <property type="protein sequence ID" value="HIZ39344.1"/>
    <property type="molecule type" value="Genomic_DNA"/>
</dbReference>
<keyword evidence="2" id="KW-0238">DNA-binding</keyword>
<dbReference type="AlphaFoldDB" id="A0A9D2EKF5"/>
<keyword evidence="3" id="KW-0804">Transcription</keyword>
<reference evidence="5" key="2">
    <citation type="submission" date="2021-04" db="EMBL/GenBank/DDBJ databases">
        <authorList>
            <person name="Gilroy R."/>
        </authorList>
    </citation>
    <scope>NUCLEOTIDE SEQUENCE</scope>
    <source>
        <strain evidence="5">CHK179-28034</strain>
    </source>
</reference>
<dbReference type="InterPro" id="IPR009057">
    <property type="entry name" value="Homeodomain-like_sf"/>
</dbReference>
<feature type="domain" description="HTH araC/xylS-type" evidence="4">
    <location>
        <begin position="163"/>
        <end position="261"/>
    </location>
</feature>
<dbReference type="SUPFAM" id="SSF46689">
    <property type="entry name" value="Homeodomain-like"/>
    <property type="match status" value="2"/>
</dbReference>
<dbReference type="SMART" id="SM00342">
    <property type="entry name" value="HTH_ARAC"/>
    <property type="match status" value="1"/>
</dbReference>
<proteinExistence type="predicted"/>
<dbReference type="Gene3D" id="1.10.10.60">
    <property type="entry name" value="Homeodomain-like"/>
    <property type="match status" value="2"/>
</dbReference>
<accession>A0A9D2EKF5</accession>
<dbReference type="PROSITE" id="PS01124">
    <property type="entry name" value="HTH_ARAC_FAMILY_2"/>
    <property type="match status" value="1"/>
</dbReference>
<dbReference type="InterPro" id="IPR020449">
    <property type="entry name" value="Tscrpt_reg_AraC-type_HTH"/>
</dbReference>
<organism evidence="5 6">
    <name type="scientific">Candidatus Anaerobutyricum stercoris</name>
    <dbReference type="NCBI Taxonomy" id="2838457"/>
    <lineage>
        <taxon>Bacteria</taxon>
        <taxon>Bacillati</taxon>
        <taxon>Bacillota</taxon>
        <taxon>Clostridia</taxon>
        <taxon>Lachnospirales</taxon>
        <taxon>Lachnospiraceae</taxon>
        <taxon>Anaerobutyricum</taxon>
    </lineage>
</organism>
<dbReference type="PRINTS" id="PR00032">
    <property type="entry name" value="HTHARAC"/>
</dbReference>
<dbReference type="PANTHER" id="PTHR43280">
    <property type="entry name" value="ARAC-FAMILY TRANSCRIPTIONAL REGULATOR"/>
    <property type="match status" value="1"/>
</dbReference>
<dbReference type="PANTHER" id="PTHR43280:SF2">
    <property type="entry name" value="HTH-TYPE TRANSCRIPTIONAL REGULATOR EXSA"/>
    <property type="match status" value="1"/>
</dbReference>
<dbReference type="InterPro" id="IPR018062">
    <property type="entry name" value="HTH_AraC-typ_CS"/>
</dbReference>
<keyword evidence="1" id="KW-0805">Transcription regulation</keyword>
<sequence length="285" mass="32610">MDEMIIREPLCAGQAAIVVDKISYHGPLKKDRAILYAADGPGIVILLIGQGKRYRDGRSQSVGKNQYFAVGTGTETTLLVQPGTELLFLTVAAHVSGIDETVYTVPPGTAKQALSAIRREIQKKVQGYEMVCQKYIQIFLMELSRYGRTPACFCPEKQNDAVRDIRDYINAHFREKILLTELMERCGLEREELNRAFCAAYGMTPIEYYHQRRVQEGKALLEQTDLPIQEIAENIGFYSNSHFVPAFKKYMGTTPLQYRRQYREKKARKMKEENRQMELSDYLTG</sequence>
<comment type="caution">
    <text evidence="5">The sequence shown here is derived from an EMBL/GenBank/DDBJ whole genome shotgun (WGS) entry which is preliminary data.</text>
</comment>
<evidence type="ECO:0000313" key="5">
    <source>
        <dbReference type="EMBL" id="HIZ39344.1"/>
    </source>
</evidence>
<dbReference type="Proteomes" id="UP000824049">
    <property type="component" value="Unassembled WGS sequence"/>
</dbReference>
<name>A0A9D2EKF5_9FIRM</name>
<evidence type="ECO:0000259" key="4">
    <source>
        <dbReference type="PROSITE" id="PS01124"/>
    </source>
</evidence>
<protein>
    <submittedName>
        <fullName evidence="5">AraC family transcriptional regulator</fullName>
    </submittedName>
</protein>
<dbReference type="InterPro" id="IPR018060">
    <property type="entry name" value="HTH_AraC"/>
</dbReference>
<dbReference type="Pfam" id="PF12833">
    <property type="entry name" value="HTH_18"/>
    <property type="match status" value="1"/>
</dbReference>
<evidence type="ECO:0000256" key="3">
    <source>
        <dbReference type="ARBA" id="ARBA00023163"/>
    </source>
</evidence>
<evidence type="ECO:0000313" key="6">
    <source>
        <dbReference type="Proteomes" id="UP000824049"/>
    </source>
</evidence>